<dbReference type="KEGG" id="mbar:MSBR2_1971"/>
<dbReference type="AlphaFoldDB" id="A0A0E3R460"/>
<evidence type="ECO:0000259" key="1">
    <source>
        <dbReference type="Pfam" id="PF08937"/>
    </source>
</evidence>
<dbReference type="InterPro" id="IPR036490">
    <property type="entry name" value="ThsB_TIR-like_sf"/>
</dbReference>
<dbReference type="PATRIC" id="fig|1434106.5.peg.2527"/>
<evidence type="ECO:0000313" key="3">
    <source>
        <dbReference type="Proteomes" id="UP000033079"/>
    </source>
</evidence>
<sequence>MSRNVFFSFHYGRDAWRASQVRNCGITKERNARGYIDAVAWEEVKKKGDKAVKDWINNQLKGTSVTVVLIGKETSERKYVKYEIEQSYKKGNGIIGIYINDLKDQNGEVDHQGKNPFETCMVDRYGKKIPLPNRYKVYDWIKEDGYNNFPKWIEAAAVQSR</sequence>
<dbReference type="Proteomes" id="UP000033079">
    <property type="component" value="Chromosome"/>
</dbReference>
<dbReference type="InterPro" id="IPR015032">
    <property type="entry name" value="ThsB__TIR-like_domain"/>
</dbReference>
<reference evidence="2 3" key="1">
    <citation type="submission" date="2014-07" db="EMBL/GenBank/DDBJ databases">
        <title>Methanogenic archaea and the global carbon cycle.</title>
        <authorList>
            <person name="Henriksen J.R."/>
            <person name="Luke J."/>
            <person name="Reinhart S."/>
            <person name="Benedict M.N."/>
            <person name="Youngblut N.D."/>
            <person name="Metcalf M.E."/>
            <person name="Whitaker R.J."/>
            <person name="Metcalf W.W."/>
        </authorList>
    </citation>
    <scope>NUCLEOTIDE SEQUENCE [LARGE SCALE GENOMIC DNA]</scope>
    <source>
        <strain evidence="2 3">227</strain>
    </source>
</reference>
<dbReference type="SUPFAM" id="SSF52206">
    <property type="entry name" value="Hypothetical protein MTH538"/>
    <property type="match status" value="1"/>
</dbReference>
<dbReference type="GeneID" id="24800985"/>
<name>A0A0E3R460_METBA</name>
<gene>
    <name evidence="2" type="ORF">MSBR2_1971</name>
</gene>
<dbReference type="RefSeq" id="WP_048120191.1">
    <property type="nucleotide sequence ID" value="NZ_CP009530.1"/>
</dbReference>
<dbReference type="Gene3D" id="3.40.50.11200">
    <property type="match status" value="1"/>
</dbReference>
<dbReference type="Pfam" id="PF08937">
    <property type="entry name" value="ThsB_TIR"/>
    <property type="match status" value="1"/>
</dbReference>
<evidence type="ECO:0000313" key="2">
    <source>
        <dbReference type="EMBL" id="AKB58487.1"/>
    </source>
</evidence>
<accession>A0A0E3R460</accession>
<feature type="domain" description="Thoeris protein ThsB TIR-like" evidence="1">
    <location>
        <begin position="6"/>
        <end position="103"/>
    </location>
</feature>
<proteinExistence type="predicted"/>
<dbReference type="EMBL" id="CP009530">
    <property type="protein sequence ID" value="AKB58487.1"/>
    <property type="molecule type" value="Genomic_DNA"/>
</dbReference>
<protein>
    <recommendedName>
        <fullName evidence="1">Thoeris protein ThsB TIR-like domain-containing protein</fullName>
    </recommendedName>
</protein>
<dbReference type="HOGENOM" id="CLU_098991_0_0_2"/>
<organism evidence="2 3">
    <name type="scientific">Methanosarcina barkeri 227</name>
    <dbReference type="NCBI Taxonomy" id="1434106"/>
    <lineage>
        <taxon>Archaea</taxon>
        <taxon>Methanobacteriati</taxon>
        <taxon>Methanobacteriota</taxon>
        <taxon>Stenosarchaea group</taxon>
        <taxon>Methanomicrobia</taxon>
        <taxon>Methanosarcinales</taxon>
        <taxon>Methanosarcinaceae</taxon>
        <taxon>Methanosarcina</taxon>
    </lineage>
</organism>